<dbReference type="PANTHER" id="PTHR15239">
    <property type="entry name" value="NUCLEAR EXPORT MEDIATOR FACTOR NEMF"/>
    <property type="match status" value="1"/>
</dbReference>
<evidence type="ECO:0000256" key="2">
    <source>
        <dbReference type="ARBA" id="ARBA00022730"/>
    </source>
</evidence>
<feature type="domain" description="NFACT RNA-binding" evidence="6">
    <location>
        <begin position="460"/>
        <end position="548"/>
    </location>
</feature>
<sequence length="582" mass="64806">MALDGIVIHAIVHELQAFVGGRIVKVHQPSDHDIVMQLRAQGRNERLLLSANPTYPRLHVTGRTFVNPQEAPMFCMLLRKHCEGAIIEAIEQIGLERIVHIRVKQRDELGDVSDKTLIMEIMGRHSNLVLADPATGTILDGIHHVTPAISSYRIVMPGTAYVAPPAQNKTNPLELSPSQFVKLWSESAEGGESPEAKLVRLFSGISPLIAKETVYRAQQTAASAEEPLWTAFSALLNGVKEHRYEPNVVLDAGSGRMAFSVVPLTHLDGEVTAYGTISDCLEAFYGEKAERDTVKQRTSDLHKFLVNELGKNVKKLEKLEATLAEGQDADRFRILGELLNAHLHTVSKGDAEIEVVNFYDEEQRPVRIALDPLLTPSENAQRYFKKYTKMKNSVAVVQQQMAETADEIRYLNTLLQQLGAASLGDIEEIRDELVEQGYLKDRGRKQRGRKKKPDKPALSRFRSSEGVDIYVGKNNTQNEYLTNRLAAPSDTWLHTKDIPGSHVVIRGSGFGEPTLHEAALLAAYFSQARESSQVPVDYTLVRYVHKPSGAKPGFVIYERQKTLYVTPDERLVRQLADAGKAT</sequence>
<comment type="caution">
    <text evidence="7">The sequence shown here is derived from an EMBL/GenBank/DDBJ whole genome shotgun (WGS) entry which is preliminary data.</text>
</comment>
<accession>A0ABR5AJB3</accession>
<evidence type="ECO:0000256" key="4">
    <source>
        <dbReference type="ARBA" id="ARBA00022917"/>
    </source>
</evidence>
<comment type="subunit">
    <text evidence="5">Associates with stalled 50S ribosomal subunits. Binds to RqcP.</text>
</comment>
<dbReference type="RefSeq" id="WP_041047236.1">
    <property type="nucleotide sequence ID" value="NZ_JXAK01000012.1"/>
</dbReference>
<keyword evidence="1 5" id="KW-0820">tRNA-binding</keyword>
<name>A0ABR5AJB3_9BACL</name>
<keyword evidence="4 5" id="KW-0648">Protein biosynthesis</keyword>
<keyword evidence="2 5" id="KW-0699">rRNA-binding</keyword>
<keyword evidence="8" id="KW-1185">Reference proteome</keyword>
<dbReference type="Pfam" id="PF05833">
    <property type="entry name" value="NFACT_N"/>
    <property type="match status" value="1"/>
</dbReference>
<organism evidence="7 8">
    <name type="scientific">Gordoniibacillus kamchatkensis</name>
    <dbReference type="NCBI Taxonomy" id="1590651"/>
    <lineage>
        <taxon>Bacteria</taxon>
        <taxon>Bacillati</taxon>
        <taxon>Bacillota</taxon>
        <taxon>Bacilli</taxon>
        <taxon>Bacillales</taxon>
        <taxon>Paenibacillaceae</taxon>
        <taxon>Gordoniibacillus</taxon>
    </lineage>
</organism>
<comment type="similarity">
    <text evidence="5">Belongs to the NEMF family.</text>
</comment>
<evidence type="ECO:0000259" key="6">
    <source>
        <dbReference type="Pfam" id="PF05670"/>
    </source>
</evidence>
<dbReference type="Proteomes" id="UP000031967">
    <property type="component" value="Unassembled WGS sequence"/>
</dbReference>
<dbReference type="HAMAP" id="MF_00844_B">
    <property type="entry name" value="RqcH_B"/>
    <property type="match status" value="1"/>
</dbReference>
<proteinExistence type="inferred from homology"/>
<comment type="function">
    <text evidence="5">Key component of the ribosome quality control system (RQC), a ribosome-associated complex that mediates the extraction of incompletely synthesized nascent chains from stalled ribosomes and their subsequent degradation. RqcH recruits Ala-charged tRNA, and with RqcP directs the elongation of stalled nascent chains on 50S ribosomal subunits, leading to non-templated C-terminal alanine extensions (Ala tail). The Ala tail promotes nascent chain degradation. May add between 1 and at least 8 Ala residues. Binds to stalled 50S ribosomal subunits.</text>
</comment>
<dbReference type="EMBL" id="JXAK01000012">
    <property type="protein sequence ID" value="KIL41145.1"/>
    <property type="molecule type" value="Genomic_DNA"/>
</dbReference>
<evidence type="ECO:0000256" key="3">
    <source>
        <dbReference type="ARBA" id="ARBA00022884"/>
    </source>
</evidence>
<evidence type="ECO:0000256" key="1">
    <source>
        <dbReference type="ARBA" id="ARBA00022555"/>
    </source>
</evidence>
<dbReference type="InterPro" id="IPR008532">
    <property type="entry name" value="NFACT_RNA-bd"/>
</dbReference>
<evidence type="ECO:0000256" key="5">
    <source>
        <dbReference type="HAMAP-Rule" id="MF_00844"/>
    </source>
</evidence>
<dbReference type="Pfam" id="PF05670">
    <property type="entry name" value="NFACT-R_1"/>
    <property type="match status" value="1"/>
</dbReference>
<dbReference type="InterPro" id="IPR043682">
    <property type="entry name" value="RqcH_bacterial"/>
</dbReference>
<evidence type="ECO:0000313" key="7">
    <source>
        <dbReference type="EMBL" id="KIL41145.1"/>
    </source>
</evidence>
<dbReference type="Gene3D" id="2.30.310.10">
    <property type="entry name" value="ibrinogen binding protein from staphylococcus aureus domain"/>
    <property type="match status" value="1"/>
</dbReference>
<evidence type="ECO:0000313" key="8">
    <source>
        <dbReference type="Proteomes" id="UP000031967"/>
    </source>
</evidence>
<gene>
    <name evidence="5" type="primary">rqcH</name>
    <name evidence="7" type="ORF">SD70_08915</name>
</gene>
<dbReference type="PANTHER" id="PTHR15239:SF6">
    <property type="entry name" value="RIBOSOME QUALITY CONTROL COMPLEX SUBUNIT NEMF"/>
    <property type="match status" value="1"/>
</dbReference>
<keyword evidence="3 5" id="KW-0694">RNA-binding</keyword>
<protein>
    <recommendedName>
        <fullName evidence="5">Rqc2 homolog RqcH</fullName>
        <shortName evidence="5">RqcH</shortName>
    </recommendedName>
</protein>
<dbReference type="Gene3D" id="3.40.970.40">
    <property type="entry name" value="fibrinogen binding protein from staphylococcus aureus domain like"/>
    <property type="match status" value="1"/>
</dbReference>
<dbReference type="InterPro" id="IPR051608">
    <property type="entry name" value="RQC_Subunit_NEMF"/>
</dbReference>
<reference evidence="7 8" key="1">
    <citation type="submission" date="2014-12" db="EMBL/GenBank/DDBJ databases">
        <title>Draft genome sequence of Paenibacillus kamchatkensis strain B-2647.</title>
        <authorList>
            <person name="Karlyshev A.V."/>
            <person name="Kudryashova E.B."/>
        </authorList>
    </citation>
    <scope>NUCLEOTIDE SEQUENCE [LARGE SCALE GENOMIC DNA]</scope>
    <source>
        <strain evidence="7 8">VKM B-2647</strain>
    </source>
</reference>
<dbReference type="Gene3D" id="1.10.8.50">
    <property type="match status" value="1"/>
</dbReference>